<proteinExistence type="inferred from homology"/>
<feature type="region of interest" description="Disordered" evidence="7">
    <location>
        <begin position="504"/>
        <end position="627"/>
    </location>
</feature>
<evidence type="ECO:0000256" key="1">
    <source>
        <dbReference type="ARBA" id="ARBA00004123"/>
    </source>
</evidence>
<dbReference type="PANTHER" id="PTHR46469:SF1">
    <property type="entry name" value="TRANSCRIPTION INITIATION FACTOR TFIID SUBUNIT 8"/>
    <property type="match status" value="1"/>
</dbReference>
<feature type="compositionally biased region" description="Low complexity" evidence="7">
    <location>
        <begin position="504"/>
        <end position="529"/>
    </location>
</feature>
<evidence type="ECO:0000256" key="2">
    <source>
        <dbReference type="ARBA" id="ARBA00008767"/>
    </source>
</evidence>
<evidence type="ECO:0000259" key="8">
    <source>
        <dbReference type="Pfam" id="PF10406"/>
    </source>
</evidence>
<sequence length="627" mass="65940">MTPHTPHTHTPHTHRSSLRSSLQLSLHPAWTRALALQLRPLSPDATISAPAFSLLSLLAEQQLSALAAELHRLAALQRRQQPAPADLALLLRGFQLCPADLEVALQQQQYTRAHHPAAAEALDTETARATATLLAAQHDPQLNATPFQRVEQEQQAALQETNPGTGAPHIPAWLPAFPPGHTYLHTPQYNAPPADAAEIRVRAVAEGKQGADALGALLRRGTGTGTGEAAQPPSPVSPEETDGEARLAQEESLALYTYAHTHARPARWTPYRPAHGSAANASRRFDIEQHAHARIAEARRQVARFEQAQVRLRANPFVQLSRVSHGAGRGEKRAAVRAALRRSLAHLRAERPAAKRRREHAETDARARREQRLGELRAAQEERARERRAGLAASQHLETVLFEAGGAEGEGEGEIDDADLALFGEFEAEATVTAEASAEAVAEAAPQAAADAGAEAEIVLPAAADAGSDAGADAGTATAAGAETIAPAETEAVAAVPAVTPTEILAENPAETTAETPAETPELPSETPEVQSETPAHMPSETPAQTPGEAPASTVPPPESLSNSGSQSPSRSPPGSLPPSAAPSFDLAPREADSAARPHVRIVEPAGSAAGSPEQSPEQTAEARPAE</sequence>
<dbReference type="PANTHER" id="PTHR46469">
    <property type="entry name" value="TRANSCRIPTION INITIATION FACTOR TFIID SUBUNIT 8"/>
    <property type="match status" value="1"/>
</dbReference>
<dbReference type="InterPro" id="IPR019473">
    <property type="entry name" value="TFIID_su8_C"/>
</dbReference>
<protein>
    <recommendedName>
        <fullName evidence="3">Transcription initiation factor TFIID subunit 8</fullName>
    </recommendedName>
</protein>
<evidence type="ECO:0000256" key="7">
    <source>
        <dbReference type="SAM" id="MobiDB-lite"/>
    </source>
</evidence>
<accession>A0AAV5S6C5</accession>
<comment type="caution">
    <text evidence="9">The sequence shown here is derived from an EMBL/GenBank/DDBJ whole genome shotgun (WGS) entry which is preliminary data.</text>
</comment>
<dbReference type="EMBL" id="BTGD01000025">
    <property type="protein sequence ID" value="GMM58541.1"/>
    <property type="molecule type" value="Genomic_DNA"/>
</dbReference>
<evidence type="ECO:0000256" key="4">
    <source>
        <dbReference type="ARBA" id="ARBA00023015"/>
    </source>
</evidence>
<dbReference type="Proteomes" id="UP001377567">
    <property type="component" value="Unassembled WGS sequence"/>
</dbReference>
<dbReference type="Pfam" id="PF10406">
    <property type="entry name" value="TAF8_C"/>
    <property type="match status" value="1"/>
</dbReference>
<gene>
    <name evidence="9" type="ORF">DAKH74_051580</name>
</gene>
<dbReference type="CDD" id="cd08049">
    <property type="entry name" value="TAF8"/>
    <property type="match status" value="1"/>
</dbReference>
<comment type="subcellular location">
    <subcellularLocation>
        <location evidence="1">Nucleus</location>
    </subcellularLocation>
</comment>
<feature type="compositionally biased region" description="Pro residues" evidence="7">
    <location>
        <begin position="571"/>
        <end position="581"/>
    </location>
</feature>
<keyword evidence="4" id="KW-0805">Transcription regulation</keyword>
<evidence type="ECO:0000256" key="3">
    <source>
        <dbReference type="ARBA" id="ARBA00017307"/>
    </source>
</evidence>
<feature type="region of interest" description="Disordered" evidence="7">
    <location>
        <begin position="219"/>
        <end position="243"/>
    </location>
</feature>
<evidence type="ECO:0000313" key="10">
    <source>
        <dbReference type="Proteomes" id="UP001377567"/>
    </source>
</evidence>
<organism evidence="9 10">
    <name type="scientific">Maudiozyma humilis</name>
    <name type="common">Sour dough yeast</name>
    <name type="synonym">Kazachstania humilis</name>
    <dbReference type="NCBI Taxonomy" id="51915"/>
    <lineage>
        <taxon>Eukaryota</taxon>
        <taxon>Fungi</taxon>
        <taxon>Dikarya</taxon>
        <taxon>Ascomycota</taxon>
        <taxon>Saccharomycotina</taxon>
        <taxon>Saccharomycetes</taxon>
        <taxon>Saccharomycetales</taxon>
        <taxon>Saccharomycetaceae</taxon>
        <taxon>Maudiozyma</taxon>
    </lineage>
</organism>
<dbReference type="GO" id="GO:0006367">
    <property type="term" value="P:transcription initiation at RNA polymerase II promoter"/>
    <property type="evidence" value="ECO:0007669"/>
    <property type="project" value="TreeGrafter"/>
</dbReference>
<keyword evidence="6" id="KW-0539">Nucleus</keyword>
<keyword evidence="10" id="KW-1185">Reference proteome</keyword>
<dbReference type="InterPro" id="IPR037818">
    <property type="entry name" value="TAF8"/>
</dbReference>
<keyword evidence="5" id="KW-0804">Transcription</keyword>
<name>A0AAV5S6C5_MAUHU</name>
<feature type="compositionally biased region" description="Low complexity" evidence="7">
    <location>
        <begin position="560"/>
        <end position="570"/>
    </location>
</feature>
<feature type="region of interest" description="Disordered" evidence="7">
    <location>
        <begin position="348"/>
        <end position="390"/>
    </location>
</feature>
<comment type="similarity">
    <text evidence="2">Belongs to the TAF8 family.</text>
</comment>
<evidence type="ECO:0000313" key="9">
    <source>
        <dbReference type="EMBL" id="GMM58541.1"/>
    </source>
</evidence>
<dbReference type="GO" id="GO:0005669">
    <property type="term" value="C:transcription factor TFIID complex"/>
    <property type="evidence" value="ECO:0007669"/>
    <property type="project" value="InterPro"/>
</dbReference>
<reference evidence="9 10" key="1">
    <citation type="journal article" date="2023" name="Elife">
        <title>Identification of key yeast species and microbe-microbe interactions impacting larval growth of Drosophila in the wild.</title>
        <authorList>
            <person name="Mure A."/>
            <person name="Sugiura Y."/>
            <person name="Maeda R."/>
            <person name="Honda K."/>
            <person name="Sakurai N."/>
            <person name="Takahashi Y."/>
            <person name="Watada M."/>
            <person name="Katoh T."/>
            <person name="Gotoh A."/>
            <person name="Gotoh Y."/>
            <person name="Taniguchi I."/>
            <person name="Nakamura K."/>
            <person name="Hayashi T."/>
            <person name="Katayama T."/>
            <person name="Uemura T."/>
            <person name="Hattori Y."/>
        </authorList>
    </citation>
    <scope>NUCLEOTIDE SEQUENCE [LARGE SCALE GENOMIC DNA]</scope>
    <source>
        <strain evidence="9 10">KH-74</strain>
    </source>
</reference>
<feature type="domain" description="Transcription factor TFIID subunit 8 C-terminal" evidence="8">
    <location>
        <begin position="169"/>
        <end position="214"/>
    </location>
</feature>
<evidence type="ECO:0000256" key="6">
    <source>
        <dbReference type="ARBA" id="ARBA00023242"/>
    </source>
</evidence>
<evidence type="ECO:0000256" key="5">
    <source>
        <dbReference type="ARBA" id="ARBA00023163"/>
    </source>
</evidence>
<feature type="compositionally biased region" description="Basic and acidic residues" evidence="7">
    <location>
        <begin position="348"/>
        <end position="389"/>
    </location>
</feature>
<dbReference type="AlphaFoldDB" id="A0AAV5S6C5"/>